<proteinExistence type="predicted"/>
<comment type="caution">
    <text evidence="3">The sequence shown here is derived from an EMBL/GenBank/DDBJ whole genome shotgun (WGS) entry which is preliminary data.</text>
</comment>
<evidence type="ECO:0000256" key="2">
    <source>
        <dbReference type="SAM" id="SignalP"/>
    </source>
</evidence>
<feature type="compositionally biased region" description="Polar residues" evidence="1">
    <location>
        <begin position="96"/>
        <end position="105"/>
    </location>
</feature>
<reference evidence="3" key="2">
    <citation type="submission" date="2020-09" db="EMBL/GenBank/DDBJ databases">
        <authorList>
            <person name="Sun Q."/>
            <person name="Ohkuma M."/>
        </authorList>
    </citation>
    <scope>NUCLEOTIDE SEQUENCE</scope>
    <source>
        <strain evidence="3">JCM 4059</strain>
    </source>
</reference>
<dbReference type="AlphaFoldDB" id="A0A919EFR3"/>
<evidence type="ECO:0000313" key="4">
    <source>
        <dbReference type="Proteomes" id="UP000638313"/>
    </source>
</evidence>
<reference evidence="3" key="1">
    <citation type="journal article" date="2014" name="Int. J. Syst. Evol. Microbiol.">
        <title>Complete genome sequence of Corynebacterium casei LMG S-19264T (=DSM 44701T), isolated from a smear-ripened cheese.</title>
        <authorList>
            <consortium name="US DOE Joint Genome Institute (JGI-PGF)"/>
            <person name="Walter F."/>
            <person name="Albersmeier A."/>
            <person name="Kalinowski J."/>
            <person name="Ruckert C."/>
        </authorList>
    </citation>
    <scope>NUCLEOTIDE SEQUENCE</scope>
    <source>
        <strain evidence="3">JCM 4059</strain>
    </source>
</reference>
<feature type="region of interest" description="Disordered" evidence="1">
    <location>
        <begin position="81"/>
        <end position="105"/>
    </location>
</feature>
<keyword evidence="2" id="KW-0732">Signal</keyword>
<name>A0A919EFR3_9ACTN</name>
<feature type="signal peptide" evidence="2">
    <location>
        <begin position="1"/>
        <end position="27"/>
    </location>
</feature>
<evidence type="ECO:0000313" key="3">
    <source>
        <dbReference type="EMBL" id="GHF68012.1"/>
    </source>
</evidence>
<feature type="chain" id="PRO_5036742443" description="DUF4124 domain-containing protein" evidence="2">
    <location>
        <begin position="28"/>
        <end position="105"/>
    </location>
</feature>
<evidence type="ECO:0008006" key="5">
    <source>
        <dbReference type="Google" id="ProtNLM"/>
    </source>
</evidence>
<gene>
    <name evidence="3" type="ORF">GCM10010218_56930</name>
</gene>
<dbReference type="Proteomes" id="UP000638313">
    <property type="component" value="Unassembled WGS sequence"/>
</dbReference>
<accession>A0A919EFR3</accession>
<evidence type="ECO:0000256" key="1">
    <source>
        <dbReference type="SAM" id="MobiDB-lite"/>
    </source>
</evidence>
<organism evidence="3 4">
    <name type="scientific">Streptomyces mashuensis</name>
    <dbReference type="NCBI Taxonomy" id="33904"/>
    <lineage>
        <taxon>Bacteria</taxon>
        <taxon>Bacillati</taxon>
        <taxon>Actinomycetota</taxon>
        <taxon>Actinomycetes</taxon>
        <taxon>Kitasatosporales</taxon>
        <taxon>Streptomycetaceae</taxon>
        <taxon>Streptomyces</taxon>
    </lineage>
</organism>
<dbReference type="EMBL" id="BNBD01000016">
    <property type="protein sequence ID" value="GHF68012.1"/>
    <property type="molecule type" value="Genomic_DNA"/>
</dbReference>
<protein>
    <recommendedName>
        <fullName evidence="5">DUF4124 domain-containing protein</fullName>
    </recommendedName>
</protein>
<sequence length="105" mass="11549">MRALRTAVAAAGGLLLAVSLLSSSADAVGGYFQWRGPKGRLYSLENPPENKCYSMQQEARAARNFTEKPIAIYQQKGCKGEAHRLEPKQSAPEGQHFQSVIFNPR</sequence>
<keyword evidence="4" id="KW-1185">Reference proteome</keyword>